<dbReference type="Proteomes" id="UP000077266">
    <property type="component" value="Unassembled WGS sequence"/>
</dbReference>
<dbReference type="InParanoid" id="A0A165N9Q8"/>
<evidence type="ECO:0000313" key="4">
    <source>
        <dbReference type="Proteomes" id="UP000077266"/>
    </source>
</evidence>
<accession>A0A165N9Q8</accession>
<proteinExistence type="predicted"/>
<feature type="transmembrane region" description="Helical" evidence="1">
    <location>
        <begin position="95"/>
        <end position="114"/>
    </location>
</feature>
<feature type="domain" description="DUF6535" evidence="2">
    <location>
        <begin position="1"/>
        <end position="121"/>
    </location>
</feature>
<feature type="transmembrane region" description="Helical" evidence="1">
    <location>
        <begin position="25"/>
        <end position="42"/>
    </location>
</feature>
<keyword evidence="1" id="KW-0812">Transmembrane</keyword>
<evidence type="ECO:0000313" key="3">
    <source>
        <dbReference type="EMBL" id="KZW00427.1"/>
    </source>
</evidence>
<evidence type="ECO:0000256" key="1">
    <source>
        <dbReference type="SAM" id="Phobius"/>
    </source>
</evidence>
<organism evidence="3 4">
    <name type="scientific">Exidia glandulosa HHB12029</name>
    <dbReference type="NCBI Taxonomy" id="1314781"/>
    <lineage>
        <taxon>Eukaryota</taxon>
        <taxon>Fungi</taxon>
        <taxon>Dikarya</taxon>
        <taxon>Basidiomycota</taxon>
        <taxon>Agaricomycotina</taxon>
        <taxon>Agaricomycetes</taxon>
        <taxon>Auriculariales</taxon>
        <taxon>Exidiaceae</taxon>
        <taxon>Exidia</taxon>
    </lineage>
</organism>
<feature type="non-terminal residue" evidence="3">
    <location>
        <position position="1"/>
    </location>
</feature>
<sequence length="121" mass="13413">WKVYRDEATAHDETMLDGWNKTLDVLLIFAGLFSAVATAFLIESYKLLEPDESSAYMSTALYLLVTRDNSSTSSMLPPPPALGLPASTTSRAVNWLWFTSLLLALAVALLGILIKQWIVEY</sequence>
<evidence type="ECO:0000259" key="2">
    <source>
        <dbReference type="Pfam" id="PF20153"/>
    </source>
</evidence>
<protein>
    <recommendedName>
        <fullName evidence="2">DUF6535 domain-containing protein</fullName>
    </recommendedName>
</protein>
<name>A0A165N9Q8_EXIGL</name>
<dbReference type="EMBL" id="KV425901">
    <property type="protein sequence ID" value="KZW00427.1"/>
    <property type="molecule type" value="Genomic_DNA"/>
</dbReference>
<dbReference type="Pfam" id="PF20153">
    <property type="entry name" value="DUF6535"/>
    <property type="match status" value="1"/>
</dbReference>
<keyword evidence="1" id="KW-1133">Transmembrane helix</keyword>
<dbReference type="InterPro" id="IPR045338">
    <property type="entry name" value="DUF6535"/>
</dbReference>
<reference evidence="3 4" key="1">
    <citation type="journal article" date="2016" name="Mol. Biol. Evol.">
        <title>Comparative Genomics of Early-Diverging Mushroom-Forming Fungi Provides Insights into the Origins of Lignocellulose Decay Capabilities.</title>
        <authorList>
            <person name="Nagy L.G."/>
            <person name="Riley R."/>
            <person name="Tritt A."/>
            <person name="Adam C."/>
            <person name="Daum C."/>
            <person name="Floudas D."/>
            <person name="Sun H."/>
            <person name="Yadav J.S."/>
            <person name="Pangilinan J."/>
            <person name="Larsson K.H."/>
            <person name="Matsuura K."/>
            <person name="Barry K."/>
            <person name="Labutti K."/>
            <person name="Kuo R."/>
            <person name="Ohm R.A."/>
            <person name="Bhattacharya S.S."/>
            <person name="Shirouzu T."/>
            <person name="Yoshinaga Y."/>
            <person name="Martin F.M."/>
            <person name="Grigoriev I.V."/>
            <person name="Hibbett D.S."/>
        </authorList>
    </citation>
    <scope>NUCLEOTIDE SEQUENCE [LARGE SCALE GENOMIC DNA]</scope>
    <source>
        <strain evidence="3 4">HHB12029</strain>
    </source>
</reference>
<dbReference type="AlphaFoldDB" id="A0A165N9Q8"/>
<gene>
    <name evidence="3" type="ORF">EXIGLDRAFT_596785</name>
</gene>
<feature type="non-terminal residue" evidence="3">
    <location>
        <position position="121"/>
    </location>
</feature>
<keyword evidence="1" id="KW-0472">Membrane</keyword>
<keyword evidence="4" id="KW-1185">Reference proteome</keyword>